<dbReference type="InterPro" id="IPR008812">
    <property type="entry name" value="Ran_GTP-bd-rel"/>
</dbReference>
<accession>A0A642UHI3</accession>
<proteinExistence type="predicted"/>
<dbReference type="PANTHER" id="PTHR31010:SF2">
    <property type="entry name" value="RAN-SPECIFIC GTPASE-ACTIVATING PROTEIN 30"/>
    <property type="match status" value="1"/>
</dbReference>
<dbReference type="Pfam" id="PF05508">
    <property type="entry name" value="Ran-binding"/>
    <property type="match status" value="1"/>
</dbReference>
<sequence length="427" mass="47723">MDQILAKASNQAVSFAVRSGISIASGYAIKTLGRYVDSLPLGERQRLVAKKTRLQQKIEVVSVSLELVKLASGRNSVLEISLDLVNDLFLRFNEFGDRVSQLETTTAKEPAKMLESYMDTLNREISEAVPVINLVLTTSGVDMTQSLNRMSAGDLMRAATLISDPKTKPKFDAVMYSVFYNGSGTVDGLQWKEEYARATVQITRDKPKKSAKPKSKASKGLINYTLTIDESFDDGRYHDDEDKPRSQRYSVAQVERMFYSAGGRLLRLDSRDTPVLILKLAVENDGHRWLALGGWRDSDDNDDDDSDDASETASDDDDDDDDDDNSKPEKQSPFPYSLTLLEYMIRLAKAEIGEQKPVLNLHDEVLNAYLKDDIDHVAKEVAPPTISEKQRQHHHHQTVVTDSTVSSNVNRLDKLKLSDDADDKADT</sequence>
<evidence type="ECO:0008006" key="4">
    <source>
        <dbReference type="Google" id="ProtNLM"/>
    </source>
</evidence>
<keyword evidence="3" id="KW-1185">Reference proteome</keyword>
<dbReference type="GO" id="GO:0030695">
    <property type="term" value="F:GTPase regulator activity"/>
    <property type="evidence" value="ECO:0007669"/>
    <property type="project" value="TreeGrafter"/>
</dbReference>
<feature type="compositionally biased region" description="Low complexity" evidence="1">
    <location>
        <begin position="398"/>
        <end position="407"/>
    </location>
</feature>
<dbReference type="VEuPathDB" id="FungiDB:DIURU_004447"/>
<name>A0A642UHI3_DIURU</name>
<reference evidence="2 3" key="1">
    <citation type="submission" date="2019-07" db="EMBL/GenBank/DDBJ databases">
        <title>Genome assembly of two rare yeast pathogens: Diutina rugosa and Trichomonascus ciferrii.</title>
        <authorList>
            <person name="Mixao V."/>
            <person name="Saus E."/>
            <person name="Hansen A."/>
            <person name="Lass-Flor C."/>
            <person name="Gabaldon T."/>
        </authorList>
    </citation>
    <scope>NUCLEOTIDE SEQUENCE [LARGE SCALE GENOMIC DNA]</scope>
    <source>
        <strain evidence="2 3">CBS 613</strain>
    </source>
</reference>
<organism evidence="2 3">
    <name type="scientific">Diutina rugosa</name>
    <name type="common">Yeast</name>
    <name type="synonym">Candida rugosa</name>
    <dbReference type="NCBI Taxonomy" id="5481"/>
    <lineage>
        <taxon>Eukaryota</taxon>
        <taxon>Fungi</taxon>
        <taxon>Dikarya</taxon>
        <taxon>Ascomycota</taxon>
        <taxon>Saccharomycotina</taxon>
        <taxon>Pichiomycetes</taxon>
        <taxon>Debaryomycetaceae</taxon>
        <taxon>Diutina</taxon>
    </lineage>
</organism>
<evidence type="ECO:0000313" key="3">
    <source>
        <dbReference type="Proteomes" id="UP000449547"/>
    </source>
</evidence>
<dbReference type="OrthoDB" id="512915at2759"/>
<evidence type="ECO:0000256" key="1">
    <source>
        <dbReference type="SAM" id="MobiDB-lite"/>
    </source>
</evidence>
<feature type="compositionally biased region" description="Basic and acidic residues" evidence="1">
    <location>
        <begin position="411"/>
        <end position="427"/>
    </location>
</feature>
<feature type="compositionally biased region" description="Acidic residues" evidence="1">
    <location>
        <begin position="299"/>
        <end position="324"/>
    </location>
</feature>
<dbReference type="Proteomes" id="UP000449547">
    <property type="component" value="Unassembled WGS sequence"/>
</dbReference>
<dbReference type="GO" id="GO:0005634">
    <property type="term" value="C:nucleus"/>
    <property type="evidence" value="ECO:0007669"/>
    <property type="project" value="TreeGrafter"/>
</dbReference>
<feature type="region of interest" description="Disordered" evidence="1">
    <location>
        <begin position="384"/>
        <end position="427"/>
    </location>
</feature>
<dbReference type="AlphaFoldDB" id="A0A642UHI3"/>
<dbReference type="OMA" id="QSMFFTA"/>
<feature type="region of interest" description="Disordered" evidence="1">
    <location>
        <begin position="293"/>
        <end position="333"/>
    </location>
</feature>
<dbReference type="GO" id="GO:0005737">
    <property type="term" value="C:cytoplasm"/>
    <property type="evidence" value="ECO:0007669"/>
    <property type="project" value="TreeGrafter"/>
</dbReference>
<comment type="caution">
    <text evidence="2">The sequence shown here is derived from an EMBL/GenBank/DDBJ whole genome shotgun (WGS) entry which is preliminary data.</text>
</comment>
<dbReference type="PANTHER" id="PTHR31010">
    <property type="entry name" value="RAN-SPECIFIC GTPASE-ACTIVATING PROTEIN 30-RELATED"/>
    <property type="match status" value="1"/>
</dbReference>
<evidence type="ECO:0000313" key="2">
    <source>
        <dbReference type="EMBL" id="KAA8899066.1"/>
    </source>
</evidence>
<dbReference type="RefSeq" id="XP_034010743.1">
    <property type="nucleotide sequence ID" value="XM_034157321.1"/>
</dbReference>
<gene>
    <name evidence="2" type="ORF">DIURU_004447</name>
</gene>
<protein>
    <recommendedName>
        <fullName evidence="4">Ran-specific GTPase-activating protein 30</fullName>
    </recommendedName>
</protein>
<dbReference type="GeneID" id="54783098"/>
<dbReference type="EMBL" id="SWFT01000130">
    <property type="protein sequence ID" value="KAA8899066.1"/>
    <property type="molecule type" value="Genomic_DNA"/>
</dbReference>